<gene>
    <name evidence="2" type="ORF">PGTUg99_000918</name>
</gene>
<dbReference type="Proteomes" id="UP000325313">
    <property type="component" value="Unassembled WGS sequence"/>
</dbReference>
<feature type="region of interest" description="Disordered" evidence="1">
    <location>
        <begin position="1"/>
        <end position="37"/>
    </location>
</feature>
<evidence type="ECO:0000313" key="3">
    <source>
        <dbReference type="Proteomes" id="UP000325313"/>
    </source>
</evidence>
<feature type="compositionally biased region" description="Acidic residues" evidence="1">
    <location>
        <begin position="13"/>
        <end position="23"/>
    </location>
</feature>
<sequence>MEDITTSDVTETSGDDDTLDPDSDLEKNSIPSTPPSEDDLKALLETLFLEGFKGPKVLEILEIQHGIKWSTRTLTRHREKWGLRQCDLPQLITPLNIDPAVRASIISSHSKGLNTREIQARLAKETDVHVEIRTVKRYLQKLNLKLLVNDVESGKVSLDQVYEAVDHAQRFLLHNNAGYRRMRTILARQYSINIPRLVSFFPSIQ</sequence>
<dbReference type="PANTHER" id="PTHR46177:SF1">
    <property type="entry name" value="INTEGRASE CATALYTIC DOMAIN-CONTAINING PROTEIN"/>
    <property type="match status" value="1"/>
</dbReference>
<feature type="compositionally biased region" description="Polar residues" evidence="1">
    <location>
        <begin position="1"/>
        <end position="11"/>
    </location>
</feature>
<evidence type="ECO:0000313" key="2">
    <source>
        <dbReference type="EMBL" id="KAA1132192.1"/>
    </source>
</evidence>
<reference evidence="2 3" key="1">
    <citation type="submission" date="2019-05" db="EMBL/GenBank/DDBJ databases">
        <title>Emergence of the Ug99 lineage of the wheat stem rust pathogen through somatic hybridization.</title>
        <authorList>
            <person name="Li F."/>
            <person name="Upadhyaya N.M."/>
            <person name="Sperschneider J."/>
            <person name="Matny O."/>
            <person name="Nguyen-Phuc H."/>
            <person name="Mago R."/>
            <person name="Raley C."/>
            <person name="Miller M.E."/>
            <person name="Silverstein K.A.T."/>
            <person name="Henningsen E."/>
            <person name="Hirsch C.D."/>
            <person name="Visser B."/>
            <person name="Pretorius Z.A."/>
            <person name="Steffenson B.J."/>
            <person name="Schwessinger B."/>
            <person name="Dodds P.N."/>
            <person name="Figueroa M."/>
        </authorList>
    </citation>
    <scope>NUCLEOTIDE SEQUENCE [LARGE SCALE GENOMIC DNA]</scope>
    <source>
        <strain evidence="2 3">Ug99</strain>
    </source>
</reference>
<name>A0A5B0S2Z7_PUCGR</name>
<comment type="caution">
    <text evidence="2">The sequence shown here is derived from an EMBL/GenBank/DDBJ whole genome shotgun (WGS) entry which is preliminary data.</text>
</comment>
<evidence type="ECO:0000256" key="1">
    <source>
        <dbReference type="SAM" id="MobiDB-lite"/>
    </source>
</evidence>
<accession>A0A5B0S2Z7</accession>
<organism evidence="2 3">
    <name type="scientific">Puccinia graminis f. sp. tritici</name>
    <dbReference type="NCBI Taxonomy" id="56615"/>
    <lineage>
        <taxon>Eukaryota</taxon>
        <taxon>Fungi</taxon>
        <taxon>Dikarya</taxon>
        <taxon>Basidiomycota</taxon>
        <taxon>Pucciniomycotina</taxon>
        <taxon>Pucciniomycetes</taxon>
        <taxon>Pucciniales</taxon>
        <taxon>Pucciniaceae</taxon>
        <taxon>Puccinia</taxon>
    </lineage>
</organism>
<dbReference type="AlphaFoldDB" id="A0A5B0S2Z7"/>
<dbReference type="EMBL" id="VDEP01000091">
    <property type="protein sequence ID" value="KAA1132192.1"/>
    <property type="molecule type" value="Genomic_DNA"/>
</dbReference>
<proteinExistence type="predicted"/>
<dbReference type="PANTHER" id="PTHR46177">
    <property type="entry name" value="INTEGRASE CATALYTIC DOMAIN-CONTAINING PROTEIN"/>
    <property type="match status" value="1"/>
</dbReference>
<protein>
    <submittedName>
        <fullName evidence="2">Uncharacterized protein</fullName>
    </submittedName>
</protein>